<comment type="caution">
    <text evidence="2">The sequence shown here is derived from an EMBL/GenBank/DDBJ whole genome shotgun (WGS) entry which is preliminary data.</text>
</comment>
<gene>
    <name evidence="2" type="ORF">IAC80_03385</name>
</gene>
<evidence type="ECO:0000313" key="2">
    <source>
        <dbReference type="EMBL" id="HIV22962.1"/>
    </source>
</evidence>
<reference evidence="2" key="2">
    <citation type="journal article" date="2021" name="PeerJ">
        <title>Extensive microbial diversity within the chicken gut microbiome revealed by metagenomics and culture.</title>
        <authorList>
            <person name="Gilroy R."/>
            <person name="Ravi A."/>
            <person name="Getino M."/>
            <person name="Pursley I."/>
            <person name="Horton D.L."/>
            <person name="Alikhan N.F."/>
            <person name="Baker D."/>
            <person name="Gharbi K."/>
            <person name="Hall N."/>
            <person name="Watson M."/>
            <person name="Adriaenssens E.M."/>
            <person name="Foster-Nyarko E."/>
            <person name="Jarju S."/>
            <person name="Secka A."/>
            <person name="Antonio M."/>
            <person name="Oren A."/>
            <person name="Chaudhuri R.R."/>
            <person name="La Ragione R."/>
            <person name="Hildebrand F."/>
            <person name="Pallen M.J."/>
        </authorList>
    </citation>
    <scope>NUCLEOTIDE SEQUENCE</scope>
    <source>
        <strain evidence="2">ChiBcec6-7307</strain>
    </source>
</reference>
<organism evidence="2 3">
    <name type="scientific">Candidatus Merdiplasma excrementigallinarum</name>
    <dbReference type="NCBI Taxonomy" id="2840864"/>
    <lineage>
        <taxon>Bacteria</taxon>
        <taxon>Bacillati</taxon>
        <taxon>Bacillota</taxon>
        <taxon>Clostridia</taxon>
        <taxon>Lachnospirales</taxon>
        <taxon>Lachnospiraceae</taxon>
        <taxon>Lachnospiraceae incertae sedis</taxon>
        <taxon>Candidatus Merdiplasma</taxon>
    </lineage>
</organism>
<evidence type="ECO:0000313" key="3">
    <source>
        <dbReference type="Proteomes" id="UP000886889"/>
    </source>
</evidence>
<feature type="transmembrane region" description="Helical" evidence="1">
    <location>
        <begin position="47"/>
        <end position="68"/>
    </location>
</feature>
<evidence type="ECO:0000256" key="1">
    <source>
        <dbReference type="SAM" id="Phobius"/>
    </source>
</evidence>
<proteinExistence type="predicted"/>
<feature type="transmembrane region" description="Helical" evidence="1">
    <location>
        <begin position="99"/>
        <end position="118"/>
    </location>
</feature>
<sequence length="125" mass="13160">MKNSNMTALKAIGIFMIIFALVYALVGTLALAGTLTGVMPGHETQEIMVVVLAYVVALLGLICGVVCVKGITGSAKVFGLLFGVLGLAALVYQQVAQDSFSIFDCLAMCFGVAIYYIASQIEKEN</sequence>
<protein>
    <submittedName>
        <fullName evidence="2">Uncharacterized protein</fullName>
    </submittedName>
</protein>
<keyword evidence="1" id="KW-1133">Transmembrane helix</keyword>
<accession>A0A9D1T8U9</accession>
<dbReference type="EMBL" id="DVOS01000035">
    <property type="protein sequence ID" value="HIV22962.1"/>
    <property type="molecule type" value="Genomic_DNA"/>
</dbReference>
<keyword evidence="1" id="KW-0812">Transmembrane</keyword>
<keyword evidence="1" id="KW-0472">Membrane</keyword>
<reference evidence="2" key="1">
    <citation type="submission" date="2020-10" db="EMBL/GenBank/DDBJ databases">
        <authorList>
            <person name="Gilroy R."/>
        </authorList>
    </citation>
    <scope>NUCLEOTIDE SEQUENCE</scope>
    <source>
        <strain evidence="2">ChiBcec6-7307</strain>
    </source>
</reference>
<dbReference type="Proteomes" id="UP000886889">
    <property type="component" value="Unassembled WGS sequence"/>
</dbReference>
<name>A0A9D1T8U9_9FIRM</name>
<feature type="transmembrane region" description="Helical" evidence="1">
    <location>
        <begin position="75"/>
        <end position="93"/>
    </location>
</feature>
<dbReference type="AlphaFoldDB" id="A0A9D1T8U9"/>
<feature type="transmembrane region" description="Helical" evidence="1">
    <location>
        <begin position="12"/>
        <end position="35"/>
    </location>
</feature>